<reference evidence="1" key="1">
    <citation type="journal article" date="2014" name="Int. J. Syst. Evol. Microbiol.">
        <title>Complete genome sequence of Corynebacterium casei LMG S-19264T (=DSM 44701T), isolated from a smear-ripened cheese.</title>
        <authorList>
            <consortium name="US DOE Joint Genome Institute (JGI-PGF)"/>
            <person name="Walter F."/>
            <person name="Albersmeier A."/>
            <person name="Kalinowski J."/>
            <person name="Ruckert C."/>
        </authorList>
    </citation>
    <scope>NUCLEOTIDE SEQUENCE</scope>
    <source>
        <strain evidence="1">NBRC 110071</strain>
    </source>
</reference>
<dbReference type="EMBL" id="BSNM01000016">
    <property type="protein sequence ID" value="GLQ33010.1"/>
    <property type="molecule type" value="Genomic_DNA"/>
</dbReference>
<accession>A0AA37W7R2</accession>
<gene>
    <name evidence="1" type="ORF">GCM10007876_34890</name>
</gene>
<sequence>MASGALSVLMMALFDMISVLTIERIQHNLAHSRSHVHLWLGILLIRLYSDSVIQQLDSSVRQYVASIAVSGLGPFA</sequence>
<name>A0AA37W7R2_9GAMM</name>
<keyword evidence="2" id="KW-1185">Reference proteome</keyword>
<evidence type="ECO:0000313" key="2">
    <source>
        <dbReference type="Proteomes" id="UP001161389"/>
    </source>
</evidence>
<dbReference type="Proteomes" id="UP001161389">
    <property type="component" value="Unassembled WGS sequence"/>
</dbReference>
<proteinExistence type="predicted"/>
<reference evidence="1" key="2">
    <citation type="submission" date="2023-01" db="EMBL/GenBank/DDBJ databases">
        <title>Draft genome sequence of Litoribrevibacter albus strain NBRC 110071.</title>
        <authorList>
            <person name="Sun Q."/>
            <person name="Mori K."/>
        </authorList>
    </citation>
    <scope>NUCLEOTIDE SEQUENCE</scope>
    <source>
        <strain evidence="1">NBRC 110071</strain>
    </source>
</reference>
<evidence type="ECO:0000313" key="1">
    <source>
        <dbReference type="EMBL" id="GLQ33010.1"/>
    </source>
</evidence>
<dbReference type="AlphaFoldDB" id="A0AA37W7R2"/>
<comment type="caution">
    <text evidence="1">The sequence shown here is derived from an EMBL/GenBank/DDBJ whole genome shotgun (WGS) entry which is preliminary data.</text>
</comment>
<organism evidence="1 2">
    <name type="scientific">Litoribrevibacter albus</name>
    <dbReference type="NCBI Taxonomy" id="1473156"/>
    <lineage>
        <taxon>Bacteria</taxon>
        <taxon>Pseudomonadati</taxon>
        <taxon>Pseudomonadota</taxon>
        <taxon>Gammaproteobacteria</taxon>
        <taxon>Oceanospirillales</taxon>
        <taxon>Oceanospirillaceae</taxon>
        <taxon>Litoribrevibacter</taxon>
    </lineage>
</organism>
<protein>
    <submittedName>
        <fullName evidence="1">Uncharacterized protein</fullName>
    </submittedName>
</protein>